<reference evidence="1 2" key="1">
    <citation type="submission" date="2023-01" db="EMBL/GenBank/DDBJ databases">
        <title>Analysis of 21 Apiospora genomes using comparative genomics revels a genus with tremendous synthesis potential of carbohydrate active enzymes and secondary metabolites.</title>
        <authorList>
            <person name="Sorensen T."/>
        </authorList>
    </citation>
    <scope>NUCLEOTIDE SEQUENCE [LARGE SCALE GENOMIC DNA]</scope>
    <source>
        <strain evidence="1 2">CBS 117206</strain>
    </source>
</reference>
<dbReference type="Proteomes" id="UP001392437">
    <property type="component" value="Unassembled WGS sequence"/>
</dbReference>
<keyword evidence="2" id="KW-1185">Reference proteome</keyword>
<comment type="caution">
    <text evidence="1">The sequence shown here is derived from an EMBL/GenBank/DDBJ whole genome shotgun (WGS) entry which is preliminary data.</text>
</comment>
<accession>A0AAW0QUY6</accession>
<evidence type="ECO:0000313" key="1">
    <source>
        <dbReference type="EMBL" id="KAK8113844.1"/>
    </source>
</evidence>
<protein>
    <recommendedName>
        <fullName evidence="3">AAA domain-containing protein</fullName>
    </recommendedName>
</protein>
<dbReference type="Pfam" id="PF13671">
    <property type="entry name" value="AAA_33"/>
    <property type="match status" value="1"/>
</dbReference>
<sequence>MTDMRVFERVRPLLEKYHGGQRPVVLMTCGIAGSGKTTLAKAVISNLPQFTRLSNDEIVNEKHGLYGVDYPAEDDLYQQYLGEADTVFHQRLRALLEEGRNVVLDRSLYAKEDRDELKQIIGEYGGHWVLIFLKAADKEKLWARIQDRSAQPKEANSALDISRDTFEMYWDGFEDPHGEGEIVIGV</sequence>
<name>A0AAW0QUY6_9PEZI</name>
<dbReference type="InterPro" id="IPR027417">
    <property type="entry name" value="P-loop_NTPase"/>
</dbReference>
<dbReference type="AlphaFoldDB" id="A0AAW0QUY6"/>
<dbReference type="SUPFAM" id="SSF52540">
    <property type="entry name" value="P-loop containing nucleoside triphosphate hydrolases"/>
    <property type="match status" value="1"/>
</dbReference>
<dbReference type="EMBL" id="JAQQWP010000006">
    <property type="protein sequence ID" value="KAK8113844.1"/>
    <property type="molecule type" value="Genomic_DNA"/>
</dbReference>
<evidence type="ECO:0000313" key="2">
    <source>
        <dbReference type="Proteomes" id="UP001392437"/>
    </source>
</evidence>
<gene>
    <name evidence="1" type="ORF">PG999_005913</name>
</gene>
<organism evidence="1 2">
    <name type="scientific">Apiospora kogelbergensis</name>
    <dbReference type="NCBI Taxonomy" id="1337665"/>
    <lineage>
        <taxon>Eukaryota</taxon>
        <taxon>Fungi</taxon>
        <taxon>Dikarya</taxon>
        <taxon>Ascomycota</taxon>
        <taxon>Pezizomycotina</taxon>
        <taxon>Sordariomycetes</taxon>
        <taxon>Xylariomycetidae</taxon>
        <taxon>Amphisphaeriales</taxon>
        <taxon>Apiosporaceae</taxon>
        <taxon>Apiospora</taxon>
    </lineage>
</organism>
<dbReference type="Gene3D" id="3.40.50.300">
    <property type="entry name" value="P-loop containing nucleotide triphosphate hydrolases"/>
    <property type="match status" value="1"/>
</dbReference>
<evidence type="ECO:0008006" key="3">
    <source>
        <dbReference type="Google" id="ProtNLM"/>
    </source>
</evidence>
<proteinExistence type="predicted"/>